<organism evidence="2">
    <name type="scientific">Athelia psychrophila</name>
    <dbReference type="NCBI Taxonomy" id="1759441"/>
    <lineage>
        <taxon>Eukaryota</taxon>
        <taxon>Fungi</taxon>
        <taxon>Dikarya</taxon>
        <taxon>Basidiomycota</taxon>
        <taxon>Agaricomycotina</taxon>
        <taxon>Agaricomycetes</taxon>
        <taxon>Agaricomycetidae</taxon>
        <taxon>Atheliales</taxon>
        <taxon>Atheliaceae</taxon>
        <taxon>Athelia</taxon>
    </lineage>
</organism>
<dbReference type="EMBL" id="KV417773">
    <property type="protein sequence ID" value="KZP06802.1"/>
    <property type="molecule type" value="Genomic_DNA"/>
</dbReference>
<feature type="compositionally biased region" description="Basic residues" evidence="1">
    <location>
        <begin position="13"/>
        <end position="24"/>
    </location>
</feature>
<protein>
    <submittedName>
        <fullName evidence="2">Uncharacterized protein</fullName>
    </submittedName>
</protein>
<accession>A0A167X432</accession>
<evidence type="ECO:0000256" key="1">
    <source>
        <dbReference type="SAM" id="MobiDB-lite"/>
    </source>
</evidence>
<reference evidence="2" key="1">
    <citation type="journal article" date="2016" name="Mol. Biol. Evol.">
        <title>Comparative Genomics of Early-Diverging Mushroom-Forming Fungi Provides Insights into the Origins of Lignocellulose Decay Capabilities.</title>
        <authorList>
            <person name="Nagy L.G."/>
            <person name="Riley R."/>
            <person name="Tritt A."/>
            <person name="Adam C."/>
            <person name="Daum C."/>
            <person name="Floudas D."/>
            <person name="Sun H."/>
            <person name="Yadav J.S."/>
            <person name="Pangilinan J."/>
            <person name="Larsson K.H."/>
            <person name="Matsuura K."/>
            <person name="Barry K."/>
            <person name="Labutti K."/>
            <person name="Kuo R."/>
            <person name="Ohm R.A."/>
            <person name="Bhattacharya S.S."/>
            <person name="Shirouzu T."/>
            <person name="Yoshinaga Y."/>
            <person name="Martin F.M."/>
            <person name="Grigoriev I.V."/>
            <person name="Hibbett D.S."/>
        </authorList>
    </citation>
    <scope>NUCLEOTIDE SEQUENCE [LARGE SCALE GENOMIC DNA]</scope>
    <source>
        <strain evidence="2">CBS 109695</strain>
    </source>
</reference>
<feature type="non-terminal residue" evidence="2">
    <location>
        <position position="117"/>
    </location>
</feature>
<feature type="compositionally biased region" description="Low complexity" evidence="1">
    <location>
        <begin position="1"/>
        <end position="12"/>
    </location>
</feature>
<feature type="region of interest" description="Disordered" evidence="1">
    <location>
        <begin position="1"/>
        <end position="31"/>
    </location>
</feature>
<name>A0A167X432_9AGAM</name>
<dbReference type="AlphaFoldDB" id="A0A167X432"/>
<proteinExistence type="predicted"/>
<sequence>MLPFFARSPIARRSPKSPRARRSLPHLQNGISRESFDPMGYALPPSTVIATWACFMNSRPRRAPPAAHLPPQPLALRDRGPTHADAGAFLAFPHGIVDLWGHGACDDDDAHCSPGTL</sequence>
<evidence type="ECO:0000313" key="2">
    <source>
        <dbReference type="EMBL" id="KZP06802.1"/>
    </source>
</evidence>
<gene>
    <name evidence="2" type="ORF">FIBSPDRAFT_876191</name>
</gene>